<proteinExistence type="predicted"/>
<dbReference type="OrthoDB" id="273070at2759"/>
<feature type="compositionally biased region" description="Basic and acidic residues" evidence="1">
    <location>
        <begin position="242"/>
        <end position="283"/>
    </location>
</feature>
<dbReference type="GO" id="GO:0003723">
    <property type="term" value="F:RNA binding"/>
    <property type="evidence" value="ECO:0007669"/>
    <property type="project" value="InterPro"/>
</dbReference>
<organism evidence="2 3">
    <name type="scientific">Biomphalaria glabrata</name>
    <name type="common">Bloodfluke planorb</name>
    <name type="synonym">Freshwater snail</name>
    <dbReference type="NCBI Taxonomy" id="6526"/>
    <lineage>
        <taxon>Eukaryota</taxon>
        <taxon>Metazoa</taxon>
        <taxon>Spiralia</taxon>
        <taxon>Lophotrochozoa</taxon>
        <taxon>Mollusca</taxon>
        <taxon>Gastropoda</taxon>
        <taxon>Heterobranchia</taxon>
        <taxon>Euthyneura</taxon>
        <taxon>Panpulmonata</taxon>
        <taxon>Hygrophila</taxon>
        <taxon>Lymnaeoidea</taxon>
        <taxon>Planorbidae</taxon>
        <taxon>Biomphalaria</taxon>
    </lineage>
</organism>
<feature type="compositionally biased region" description="Basic and acidic residues" evidence="1">
    <location>
        <begin position="304"/>
        <end position="339"/>
    </location>
</feature>
<feature type="compositionally biased region" description="Low complexity" evidence="1">
    <location>
        <begin position="402"/>
        <end position="418"/>
    </location>
</feature>
<feature type="compositionally biased region" description="Basic and acidic residues" evidence="1">
    <location>
        <begin position="477"/>
        <end position="512"/>
    </location>
</feature>
<dbReference type="PANTHER" id="PTHR13309:SF0">
    <property type="entry name" value="FMR1-INTERACTING PROTEIN NUFIP1"/>
    <property type="match status" value="1"/>
</dbReference>
<dbReference type="VEuPathDB" id="VectorBase:BGLAX_041748"/>
<dbReference type="EnsemblMetazoa" id="BGLB036617-RA">
    <property type="protein sequence ID" value="BGLB036617-PA"/>
    <property type="gene ID" value="BGLB036617"/>
</dbReference>
<sequence length="567" mass="64055">MSGLAPDFSKPPPPFNSHNPMPVGRFPPPNFHNFPPFPPPPPMMQNQTFVRNQSWNSFSPFPNTNGNRCMQPHLNHPGQIAFNSIFQVEMTINIGINMKVPGHISAFQHNNSLINIFLSGGLVVEDIRNGHISRPHDIGLLAMELYQRSSLCNPGFKNEELYKVHNDGHIKCSYKDCPFFAAPKLVQLHMSMQHRTGLAQKVWSLESDDDVKKWCEERKSKSIVLKILYFQQNFPTLENVERKKKESAERLARGERLQTKDFSKFGKDRSRGRGRRGGGDNRRGRGHRGKGRGRRFNDYDQFEDEKPNSDDDAPEEVRTVKEVSHPEPDQPEPTVKDNKTSTTSKENSGLGLLAYYGSSCSDSDDSDNNESKTRPTELITKEQPPATVVSKSREGLLPNPFASPTTATESCASTSTTSYVSDGRADLAPSANNSSTVNVNENNNTKSFPQIDSNLSDVPLKPSPQKSNLEHSTSTSPKKEIGDQSKDQNFSHKEEWTNKKNDRQKRPWDNRGDNQTLKRKKVKHDYTLLEKLLAPDIRRERNKILQCVHYIVQCKFFDNSPASGDVI</sequence>
<feature type="region of interest" description="Disordered" evidence="1">
    <location>
        <begin position="242"/>
        <end position="519"/>
    </location>
</feature>
<name>A0A2C9LYZ4_BIOGL</name>
<evidence type="ECO:0000313" key="2">
    <source>
        <dbReference type="EnsemblMetazoa" id="BGLB036617-PA"/>
    </source>
</evidence>
<evidence type="ECO:0000256" key="1">
    <source>
        <dbReference type="SAM" id="MobiDB-lite"/>
    </source>
</evidence>
<feature type="compositionally biased region" description="Polar residues" evidence="1">
    <location>
        <begin position="446"/>
        <end position="456"/>
    </location>
</feature>
<dbReference type="PANTHER" id="PTHR13309">
    <property type="entry name" value="NUCLEAR FRAGILE X MENTAL RETARDATION PROTEIN INTERACTING PROTEIN 1"/>
    <property type="match status" value="1"/>
</dbReference>
<protein>
    <recommendedName>
        <fullName evidence="4">FMR1-interacting protein 1 conserved domain-containing protein</fullName>
    </recommendedName>
</protein>
<dbReference type="VEuPathDB" id="VectorBase:BGLB036617"/>
<dbReference type="GO" id="GO:0005634">
    <property type="term" value="C:nucleus"/>
    <property type="evidence" value="ECO:0007669"/>
    <property type="project" value="TreeGrafter"/>
</dbReference>
<gene>
    <name evidence="2" type="primary">106052607</name>
</gene>
<feature type="compositionally biased region" description="Polar residues" evidence="1">
    <location>
        <begin position="464"/>
        <end position="476"/>
    </location>
</feature>
<reference evidence="2" key="1">
    <citation type="submission" date="2020-05" db="UniProtKB">
        <authorList>
            <consortium name="EnsemblMetazoa"/>
        </authorList>
    </citation>
    <scope>IDENTIFICATION</scope>
    <source>
        <strain evidence="2">BB02</strain>
    </source>
</reference>
<feature type="compositionally biased region" description="Low complexity" evidence="1">
    <location>
        <begin position="432"/>
        <end position="445"/>
    </location>
</feature>
<feature type="compositionally biased region" description="Basic residues" evidence="1">
    <location>
        <begin position="284"/>
        <end position="294"/>
    </location>
</feature>
<feature type="region of interest" description="Disordered" evidence="1">
    <location>
        <begin position="1"/>
        <end position="46"/>
    </location>
</feature>
<feature type="compositionally biased region" description="Pro residues" evidence="1">
    <location>
        <begin position="25"/>
        <end position="43"/>
    </location>
</feature>
<dbReference type="AlphaFoldDB" id="A0A2C9LYZ4"/>
<accession>A0A2C9LYZ4</accession>
<dbReference type="KEGG" id="bgt:106052607"/>
<evidence type="ECO:0000313" key="3">
    <source>
        <dbReference type="Proteomes" id="UP000076420"/>
    </source>
</evidence>
<dbReference type="InterPro" id="IPR039136">
    <property type="entry name" value="NUFIP1-like"/>
</dbReference>
<dbReference type="GO" id="GO:0000492">
    <property type="term" value="P:box C/D snoRNP assembly"/>
    <property type="evidence" value="ECO:0007669"/>
    <property type="project" value="TreeGrafter"/>
</dbReference>
<dbReference type="STRING" id="6526.A0A2C9LYZ4"/>
<dbReference type="Proteomes" id="UP000076420">
    <property type="component" value="Unassembled WGS sequence"/>
</dbReference>
<evidence type="ECO:0008006" key="4">
    <source>
        <dbReference type="Google" id="ProtNLM"/>
    </source>
</evidence>